<accession>A0A397UEZ7</accession>
<dbReference type="AlphaFoldDB" id="A0A397UEZ7"/>
<protein>
    <submittedName>
        <fullName evidence="2">Uncharacterized protein</fullName>
    </submittedName>
</protein>
<comment type="caution">
    <text evidence="2">The sequence shown here is derived from an EMBL/GenBank/DDBJ whole genome shotgun (WGS) entry which is preliminary data.</text>
</comment>
<dbReference type="Proteomes" id="UP000266673">
    <property type="component" value="Unassembled WGS sequence"/>
</dbReference>
<name>A0A397UEZ7_9GLOM</name>
<keyword evidence="3" id="KW-1185">Reference proteome</keyword>
<reference evidence="2 3" key="1">
    <citation type="submission" date="2018-06" db="EMBL/GenBank/DDBJ databases">
        <title>Comparative genomics reveals the genomic features of Rhizophagus irregularis, R. cerebriforme, R. diaphanum and Gigaspora rosea, and their symbiotic lifestyle signature.</title>
        <authorList>
            <person name="Morin E."/>
            <person name="San Clemente H."/>
            <person name="Chen E.C.H."/>
            <person name="De La Providencia I."/>
            <person name="Hainaut M."/>
            <person name="Kuo A."/>
            <person name="Kohler A."/>
            <person name="Murat C."/>
            <person name="Tang N."/>
            <person name="Roy S."/>
            <person name="Loubradou J."/>
            <person name="Henrissat B."/>
            <person name="Grigoriev I.V."/>
            <person name="Corradi N."/>
            <person name="Roux C."/>
            <person name="Martin F.M."/>
        </authorList>
    </citation>
    <scope>NUCLEOTIDE SEQUENCE [LARGE SCALE GENOMIC DNA]</scope>
    <source>
        <strain evidence="2 3">DAOM 194757</strain>
    </source>
</reference>
<organism evidence="2 3">
    <name type="scientific">Gigaspora rosea</name>
    <dbReference type="NCBI Taxonomy" id="44941"/>
    <lineage>
        <taxon>Eukaryota</taxon>
        <taxon>Fungi</taxon>
        <taxon>Fungi incertae sedis</taxon>
        <taxon>Mucoromycota</taxon>
        <taxon>Glomeromycotina</taxon>
        <taxon>Glomeromycetes</taxon>
        <taxon>Diversisporales</taxon>
        <taxon>Gigasporaceae</taxon>
        <taxon>Gigaspora</taxon>
    </lineage>
</organism>
<proteinExistence type="predicted"/>
<evidence type="ECO:0000256" key="1">
    <source>
        <dbReference type="SAM" id="MobiDB-lite"/>
    </source>
</evidence>
<evidence type="ECO:0000313" key="2">
    <source>
        <dbReference type="EMBL" id="RIB08875.1"/>
    </source>
</evidence>
<feature type="compositionally biased region" description="Basic residues" evidence="1">
    <location>
        <begin position="1"/>
        <end position="19"/>
    </location>
</feature>
<sequence length="141" mass="16653">MTKRSRKRNPNKKQKKKLKAQIPKQLKTTLTSKTTEFNYRWNFVPRLRNTLRKYINPIKKILTQKPIEEVQLDIEITLKELISCCSPTNNYKLGQVIIILQQALFVNGLIPNDNAIFIYEQQRKQDEYIILLTATHQQLGQ</sequence>
<evidence type="ECO:0000313" key="3">
    <source>
        <dbReference type="Proteomes" id="UP000266673"/>
    </source>
</evidence>
<feature type="region of interest" description="Disordered" evidence="1">
    <location>
        <begin position="1"/>
        <end position="20"/>
    </location>
</feature>
<gene>
    <name evidence="2" type="ORF">C2G38_2044780</name>
</gene>
<dbReference type="EMBL" id="QKWP01001449">
    <property type="protein sequence ID" value="RIB08875.1"/>
    <property type="molecule type" value="Genomic_DNA"/>
</dbReference>